<proteinExistence type="predicted"/>
<dbReference type="AlphaFoldDB" id="A0A0A9W5N2"/>
<name>A0A0A9W5N2_LYGHE</name>
<evidence type="ECO:0000313" key="1">
    <source>
        <dbReference type="EMBL" id="JAG03756.1"/>
    </source>
</evidence>
<organism evidence="2">
    <name type="scientific">Lygus hesperus</name>
    <name type="common">Western plant bug</name>
    <dbReference type="NCBI Taxonomy" id="30085"/>
    <lineage>
        <taxon>Eukaryota</taxon>
        <taxon>Metazoa</taxon>
        <taxon>Ecdysozoa</taxon>
        <taxon>Arthropoda</taxon>
        <taxon>Hexapoda</taxon>
        <taxon>Insecta</taxon>
        <taxon>Pterygota</taxon>
        <taxon>Neoptera</taxon>
        <taxon>Paraneoptera</taxon>
        <taxon>Hemiptera</taxon>
        <taxon>Heteroptera</taxon>
        <taxon>Panheteroptera</taxon>
        <taxon>Cimicomorpha</taxon>
        <taxon>Miridae</taxon>
        <taxon>Mirini</taxon>
        <taxon>Lygus</taxon>
    </lineage>
</organism>
<reference evidence="3" key="3">
    <citation type="journal article" date="2016" name="Gigascience">
        <title>De novo construction of an expanded transcriptome assembly for the western tarnished plant bug, Lygus hesperus.</title>
        <authorList>
            <person name="Tassone E.E."/>
            <person name="Geib S.M."/>
            <person name="Hall B."/>
            <person name="Fabrick J.A."/>
            <person name="Brent C.S."/>
            <person name="Hull J.J."/>
        </authorList>
    </citation>
    <scope>NUCLEOTIDE SEQUENCE</scope>
</reference>
<protein>
    <submittedName>
        <fullName evidence="2">Leucine--tRNA ligase</fullName>
    </submittedName>
</protein>
<evidence type="ECO:0000313" key="3">
    <source>
        <dbReference type="EMBL" id="JAQ11046.1"/>
    </source>
</evidence>
<dbReference type="EMBL" id="GBHO01039848">
    <property type="protein sequence ID" value="JAG03756.1"/>
    <property type="molecule type" value="Transcribed_RNA"/>
</dbReference>
<keyword evidence="2" id="KW-0436">Ligase</keyword>
<reference evidence="2" key="2">
    <citation type="submission" date="2014-07" db="EMBL/GenBank/DDBJ databases">
        <authorList>
            <person name="Hull J."/>
        </authorList>
    </citation>
    <scope>NUCLEOTIDE SEQUENCE</scope>
</reference>
<gene>
    <name evidence="2" type="primary">leuS_6</name>
    <name evidence="1" type="synonym">leuS_5</name>
    <name evidence="2" type="ORF">CM83_12364</name>
    <name evidence="1" type="ORF">CM83_12367</name>
    <name evidence="3" type="ORF">g.98764</name>
</gene>
<dbReference type="EMBL" id="GDHC01007583">
    <property type="protein sequence ID" value="JAQ11046.1"/>
    <property type="molecule type" value="Transcribed_RNA"/>
</dbReference>
<dbReference type="EMBL" id="GBHO01039847">
    <property type="protein sequence ID" value="JAG03757.1"/>
    <property type="molecule type" value="Transcribed_RNA"/>
</dbReference>
<sequence length="107" mass="12600">MTSRPHTWFDCSSYVDHATSCHVSLCVDRMSYTWCYTRYTSTHTHDMPGQWPMIDYWLMSTHSDVHFVVCDENTPSTAYVHVMQRLSVDAVFSRNNFDKLPRLMRLG</sequence>
<dbReference type="GO" id="GO:0016874">
    <property type="term" value="F:ligase activity"/>
    <property type="evidence" value="ECO:0007669"/>
    <property type="project" value="UniProtKB-KW"/>
</dbReference>
<evidence type="ECO:0000313" key="2">
    <source>
        <dbReference type="EMBL" id="JAG03757.1"/>
    </source>
</evidence>
<reference evidence="2" key="1">
    <citation type="journal article" date="2014" name="PLoS ONE">
        <title>Transcriptome-Based Identification of ABC Transporters in the Western Tarnished Plant Bug Lygus hesperus.</title>
        <authorList>
            <person name="Hull J.J."/>
            <person name="Chaney K."/>
            <person name="Geib S.M."/>
            <person name="Fabrick J.A."/>
            <person name="Brent C.S."/>
            <person name="Walsh D."/>
            <person name="Lavine L.C."/>
        </authorList>
    </citation>
    <scope>NUCLEOTIDE SEQUENCE</scope>
</reference>
<accession>A0A0A9W5N2</accession>